<evidence type="ECO:0000256" key="7">
    <source>
        <dbReference type="SAM" id="MobiDB-lite"/>
    </source>
</evidence>
<evidence type="ECO:0008006" key="12">
    <source>
        <dbReference type="Google" id="ProtNLM"/>
    </source>
</evidence>
<dbReference type="GO" id="GO:0042545">
    <property type="term" value="P:cell wall modification"/>
    <property type="evidence" value="ECO:0007669"/>
    <property type="project" value="InterPro"/>
</dbReference>
<evidence type="ECO:0000256" key="4">
    <source>
        <dbReference type="ARBA" id="ARBA00022801"/>
    </source>
</evidence>
<dbReference type="Pfam" id="PF03372">
    <property type="entry name" value="Exo_endo_phos"/>
    <property type="match status" value="1"/>
</dbReference>
<evidence type="ECO:0000259" key="9">
    <source>
        <dbReference type="Pfam" id="PF03372"/>
    </source>
</evidence>
<dbReference type="Gene3D" id="2.160.20.10">
    <property type="entry name" value="Single-stranded right-handed beta-helix, Pectin lyase-like"/>
    <property type="match status" value="1"/>
</dbReference>
<sequence>MTCSTVSESSLLGSTTMMVSERASDSRSPQSEAYSRQSDQSRQRISRNKEDDARLLEIGKQLGVSFHGDDALMIEALDDLEDRDELLAGHYDRGVDVGVQRIVYLLMFEDWMESFDSVLAERLWGDPDVDWDFIPSQGRAGGIIKLRILKSQLGSGLWAFLGDFNVVRDVSERRGVSLSQRSSECILFDNWITDMNLVDLPLTGRRYTYHHSDERIMRRIDRILLSEDWISLWPLVLVWALKRDISDHCPLMLKYFSCIKRPTPFKVNNFWFYHRDFIPLVAEIWRGMTISGRGAFVVKEKLKLLKLRLKDWSRHVFGNLNYRILKAVEGIDAFDCLAEERELSIDEAFDKRNLLSEFRIVSGYKENLMAQKARSGWLREGDTNSDRGNGSKVVQEKYGSFDSGRSSFANGSDWWRDLGRINFISGTESDWFLDGIKKVIGDGSSTKFWTNIWFGNSSLKLTFPRLFSITRNKDETVAHVRRLSAEGWSWSFSWRRVLFTWEGELLNSLVQYLPHLSLNVVKSDKWVWARDRNGCYSVKSVYLVVSTSLYLGGSVWEQQGELLNSLVQYLPHLSLNVAESEKWVWARDRNGCYSVKSAYLVVSTSLYLGGSVGEQQVQSQDVFLGHHNVVDGFDIDKSTILAVLAEGFVAVNITFRNTMRPTKLQASAVRNEAERSTFYRNTQFYRDCDIYGTVDFIFGDAIVILQNCNIYLRCSSSEQFNVISAQGRVDKQGSIDTSIQNSTMEGAYDLAPVIGNVKSYLGRP</sequence>
<dbReference type="InterPro" id="IPR033131">
    <property type="entry name" value="Pectinesterase_Asp_AS"/>
</dbReference>
<keyword evidence="11" id="KW-1185">Reference proteome</keyword>
<feature type="domain" description="Pectinesterase catalytic" evidence="8">
    <location>
        <begin position="619"/>
        <end position="764"/>
    </location>
</feature>
<evidence type="ECO:0000256" key="3">
    <source>
        <dbReference type="ARBA" id="ARBA00022512"/>
    </source>
</evidence>
<keyword evidence="5" id="KW-0063">Aspartyl esterase</keyword>
<evidence type="ECO:0000256" key="2">
    <source>
        <dbReference type="ARBA" id="ARBA00005184"/>
    </source>
</evidence>
<gene>
    <name evidence="10" type="ORF">RIF29_24323</name>
</gene>
<dbReference type="EMBL" id="JAYWIO010000005">
    <property type="protein sequence ID" value="KAK7258739.1"/>
    <property type="molecule type" value="Genomic_DNA"/>
</dbReference>
<evidence type="ECO:0000256" key="1">
    <source>
        <dbReference type="ARBA" id="ARBA00004191"/>
    </source>
</evidence>
<dbReference type="GO" id="GO:0030599">
    <property type="term" value="F:pectinesterase activity"/>
    <property type="evidence" value="ECO:0007669"/>
    <property type="project" value="InterPro"/>
</dbReference>
<reference evidence="10 11" key="1">
    <citation type="submission" date="2024-01" db="EMBL/GenBank/DDBJ databases">
        <title>The genomes of 5 underutilized Papilionoideae crops provide insights into root nodulation and disease resistanc.</title>
        <authorList>
            <person name="Yuan L."/>
        </authorList>
    </citation>
    <scope>NUCLEOTIDE SEQUENCE [LARGE SCALE GENOMIC DNA]</scope>
    <source>
        <strain evidence="10">ZHUSHIDOU_FW_LH</strain>
        <tissue evidence="10">Leaf</tissue>
    </source>
</reference>
<dbReference type="AlphaFoldDB" id="A0AAN9EKD6"/>
<evidence type="ECO:0000256" key="6">
    <source>
        <dbReference type="PROSITE-ProRule" id="PRU10040"/>
    </source>
</evidence>
<keyword evidence="3" id="KW-0964">Secreted</keyword>
<dbReference type="PANTHER" id="PTHR31707">
    <property type="entry name" value="PECTINESTERASE"/>
    <property type="match status" value="1"/>
</dbReference>
<dbReference type="Proteomes" id="UP001372338">
    <property type="component" value="Unassembled WGS sequence"/>
</dbReference>
<dbReference type="InterPro" id="IPR036691">
    <property type="entry name" value="Endo/exonu/phosph_ase_sf"/>
</dbReference>
<keyword evidence="3" id="KW-0134">Cell wall</keyword>
<feature type="domain" description="Endonuclease/exonuclease/phosphatase" evidence="9">
    <location>
        <begin position="128"/>
        <end position="248"/>
    </location>
</feature>
<dbReference type="PROSITE" id="PS00503">
    <property type="entry name" value="PECTINESTERASE_2"/>
    <property type="match status" value="1"/>
</dbReference>
<feature type="compositionally biased region" description="Basic and acidic residues" evidence="7">
    <location>
        <begin position="39"/>
        <end position="48"/>
    </location>
</feature>
<dbReference type="Gene3D" id="3.60.10.10">
    <property type="entry name" value="Endonuclease/exonuclease/phosphatase"/>
    <property type="match status" value="1"/>
</dbReference>
<evidence type="ECO:0000256" key="5">
    <source>
        <dbReference type="ARBA" id="ARBA00023085"/>
    </source>
</evidence>
<dbReference type="SUPFAM" id="SSF56219">
    <property type="entry name" value="DNase I-like"/>
    <property type="match status" value="1"/>
</dbReference>
<evidence type="ECO:0000313" key="11">
    <source>
        <dbReference type="Proteomes" id="UP001372338"/>
    </source>
</evidence>
<dbReference type="InterPro" id="IPR012334">
    <property type="entry name" value="Pectin_lyas_fold"/>
</dbReference>
<feature type="compositionally biased region" description="Polar residues" evidence="7">
    <location>
        <begin position="1"/>
        <end position="18"/>
    </location>
</feature>
<dbReference type="InterPro" id="IPR011050">
    <property type="entry name" value="Pectin_lyase_fold/virulence"/>
</dbReference>
<keyword evidence="4" id="KW-0378">Hydrolase</keyword>
<comment type="subcellular location">
    <subcellularLocation>
        <location evidence="1">Secreted</location>
        <location evidence="1">Cell wall</location>
    </subcellularLocation>
</comment>
<feature type="region of interest" description="Disordered" evidence="7">
    <location>
        <begin position="1"/>
        <end position="48"/>
    </location>
</feature>
<comment type="pathway">
    <text evidence="2">Glycan metabolism; pectin degradation; 2-dehydro-3-deoxy-D-gluconate from pectin: step 1/5.</text>
</comment>
<dbReference type="Pfam" id="PF01095">
    <property type="entry name" value="Pectinesterase"/>
    <property type="match status" value="1"/>
</dbReference>
<dbReference type="InterPro" id="IPR005135">
    <property type="entry name" value="Endo/exonuclease/phosphatase"/>
</dbReference>
<evidence type="ECO:0000259" key="8">
    <source>
        <dbReference type="Pfam" id="PF01095"/>
    </source>
</evidence>
<name>A0AAN9EKD6_CROPI</name>
<comment type="caution">
    <text evidence="10">The sequence shown here is derived from an EMBL/GenBank/DDBJ whole genome shotgun (WGS) entry which is preliminary data.</text>
</comment>
<organism evidence="10 11">
    <name type="scientific">Crotalaria pallida</name>
    <name type="common">Smooth rattlebox</name>
    <name type="synonym">Crotalaria striata</name>
    <dbReference type="NCBI Taxonomy" id="3830"/>
    <lineage>
        <taxon>Eukaryota</taxon>
        <taxon>Viridiplantae</taxon>
        <taxon>Streptophyta</taxon>
        <taxon>Embryophyta</taxon>
        <taxon>Tracheophyta</taxon>
        <taxon>Spermatophyta</taxon>
        <taxon>Magnoliopsida</taxon>
        <taxon>eudicotyledons</taxon>
        <taxon>Gunneridae</taxon>
        <taxon>Pentapetalae</taxon>
        <taxon>rosids</taxon>
        <taxon>fabids</taxon>
        <taxon>Fabales</taxon>
        <taxon>Fabaceae</taxon>
        <taxon>Papilionoideae</taxon>
        <taxon>50 kb inversion clade</taxon>
        <taxon>genistoids sensu lato</taxon>
        <taxon>core genistoids</taxon>
        <taxon>Crotalarieae</taxon>
        <taxon>Crotalaria</taxon>
    </lineage>
</organism>
<feature type="active site" evidence="6">
    <location>
        <position position="695"/>
    </location>
</feature>
<dbReference type="InterPro" id="IPR000070">
    <property type="entry name" value="Pectinesterase_cat"/>
</dbReference>
<accession>A0AAN9EKD6</accession>
<proteinExistence type="predicted"/>
<evidence type="ECO:0000313" key="10">
    <source>
        <dbReference type="EMBL" id="KAK7258739.1"/>
    </source>
</evidence>
<dbReference type="SUPFAM" id="SSF51126">
    <property type="entry name" value="Pectin lyase-like"/>
    <property type="match status" value="1"/>
</dbReference>
<protein>
    <recommendedName>
        <fullName evidence="12">Pectinesterase</fullName>
    </recommendedName>
</protein>